<proteinExistence type="predicted"/>
<reference evidence="9" key="1">
    <citation type="journal article" date="2019" name="Int. J. Syst. Evol. Microbiol.">
        <title>The Global Catalogue of Microorganisms (GCM) 10K type strain sequencing project: providing services to taxonomists for standard genome sequencing and annotation.</title>
        <authorList>
            <consortium name="The Broad Institute Genomics Platform"/>
            <consortium name="The Broad Institute Genome Sequencing Center for Infectious Disease"/>
            <person name="Wu L."/>
            <person name="Ma J."/>
        </authorList>
    </citation>
    <scope>NUCLEOTIDE SEQUENCE [LARGE SCALE GENOMIC DNA]</scope>
    <source>
        <strain evidence="9">CCUG 61697</strain>
    </source>
</reference>
<dbReference type="Pfam" id="PF01478">
    <property type="entry name" value="Peptidase_A24"/>
    <property type="match status" value="1"/>
</dbReference>
<name>A0ABW3JDE5_9HYPH</name>
<dbReference type="PANTHER" id="PTHR36506:SF1">
    <property type="entry name" value="PREFLAGELLIN PEPTIDASE"/>
    <property type="match status" value="1"/>
</dbReference>
<accession>A0ABW3JDE5</accession>
<feature type="domain" description="Prepilin type IV endopeptidase peptidase" evidence="7">
    <location>
        <begin position="10"/>
        <end position="113"/>
    </location>
</feature>
<dbReference type="InterPro" id="IPR000045">
    <property type="entry name" value="Prepilin_IV_endopep_pep"/>
</dbReference>
<dbReference type="InterPro" id="IPR052218">
    <property type="entry name" value="Preflagellin_Peptidase"/>
</dbReference>
<dbReference type="Gene3D" id="1.20.120.1220">
    <property type="match status" value="1"/>
</dbReference>
<evidence type="ECO:0000256" key="3">
    <source>
        <dbReference type="ARBA" id="ARBA00022692"/>
    </source>
</evidence>
<evidence type="ECO:0000313" key="9">
    <source>
        <dbReference type="Proteomes" id="UP001597102"/>
    </source>
</evidence>
<organism evidence="8 9">
    <name type="scientific">Methyloligella solikamskensis</name>
    <dbReference type="NCBI Taxonomy" id="1177756"/>
    <lineage>
        <taxon>Bacteria</taxon>
        <taxon>Pseudomonadati</taxon>
        <taxon>Pseudomonadota</taxon>
        <taxon>Alphaproteobacteria</taxon>
        <taxon>Hyphomicrobiales</taxon>
        <taxon>Hyphomicrobiaceae</taxon>
        <taxon>Methyloligella</taxon>
    </lineage>
</organism>
<protein>
    <submittedName>
        <fullName evidence="8">Prepilin peptidase</fullName>
    </submittedName>
</protein>
<keyword evidence="3 6" id="KW-0812">Transmembrane</keyword>
<evidence type="ECO:0000313" key="8">
    <source>
        <dbReference type="EMBL" id="MFD0988106.1"/>
    </source>
</evidence>
<feature type="transmembrane region" description="Helical" evidence="6">
    <location>
        <begin position="97"/>
        <end position="118"/>
    </location>
</feature>
<gene>
    <name evidence="8" type="ORF">ACFQ2F_13455</name>
</gene>
<evidence type="ECO:0000256" key="5">
    <source>
        <dbReference type="ARBA" id="ARBA00023136"/>
    </source>
</evidence>
<dbReference type="EMBL" id="JBHTJO010000002">
    <property type="protein sequence ID" value="MFD0988106.1"/>
    <property type="molecule type" value="Genomic_DNA"/>
</dbReference>
<dbReference type="RefSeq" id="WP_379090916.1">
    <property type="nucleotide sequence ID" value="NZ_JBHTJO010000002.1"/>
</dbReference>
<keyword evidence="2" id="KW-1003">Cell membrane</keyword>
<comment type="caution">
    <text evidence="8">The sequence shown here is derived from an EMBL/GenBank/DDBJ whole genome shotgun (WGS) entry which is preliminary data.</text>
</comment>
<evidence type="ECO:0000256" key="4">
    <source>
        <dbReference type="ARBA" id="ARBA00022989"/>
    </source>
</evidence>
<evidence type="ECO:0000259" key="7">
    <source>
        <dbReference type="Pfam" id="PF01478"/>
    </source>
</evidence>
<evidence type="ECO:0000256" key="6">
    <source>
        <dbReference type="SAM" id="Phobius"/>
    </source>
</evidence>
<dbReference type="PANTHER" id="PTHR36506">
    <property type="entry name" value="PREFLAGELLIN PEPTIDASE"/>
    <property type="match status" value="1"/>
</dbReference>
<sequence>MIQDLLIITIFPACMAFAAAMDLITMTVPNRIPLILVVGFACLAPLIGLSLPEIGIQTAAAIGALVIGFGMFAMGWIGGGDAKLFAATVLWLDPQSLLVYVMFSGILGGALTLLLLAYRSYPLPPAMMSQAWVSRLHHPQEGVPYGIALAAGGLIAYSGTPFMAALGT</sequence>
<feature type="transmembrane region" description="Helical" evidence="6">
    <location>
        <begin position="58"/>
        <end position="77"/>
    </location>
</feature>
<keyword evidence="5 6" id="KW-0472">Membrane</keyword>
<feature type="transmembrane region" description="Helical" evidence="6">
    <location>
        <begin position="5"/>
        <end position="26"/>
    </location>
</feature>
<feature type="transmembrane region" description="Helical" evidence="6">
    <location>
        <begin position="32"/>
        <end position="51"/>
    </location>
</feature>
<keyword evidence="9" id="KW-1185">Reference proteome</keyword>
<keyword evidence="4 6" id="KW-1133">Transmembrane helix</keyword>
<comment type="subcellular location">
    <subcellularLocation>
        <location evidence="1">Cell membrane</location>
        <topology evidence="1">Multi-pass membrane protein</topology>
    </subcellularLocation>
</comment>
<dbReference type="Proteomes" id="UP001597102">
    <property type="component" value="Unassembled WGS sequence"/>
</dbReference>
<evidence type="ECO:0000256" key="2">
    <source>
        <dbReference type="ARBA" id="ARBA00022475"/>
    </source>
</evidence>
<evidence type="ECO:0000256" key="1">
    <source>
        <dbReference type="ARBA" id="ARBA00004651"/>
    </source>
</evidence>